<dbReference type="PANTHER" id="PTHR11712">
    <property type="entry name" value="POLYKETIDE SYNTHASE-RELATED"/>
    <property type="match status" value="1"/>
</dbReference>
<comment type="catalytic activity">
    <reaction evidence="9">
        <text>hexanoyl-[ACP] + malonyl-[ACP] + H(+) = 3-oxooctanoyl-[ACP] + holo-[ACP] + CO2</text>
        <dbReference type="Rhea" id="RHEA:41836"/>
        <dbReference type="Rhea" id="RHEA-COMP:9623"/>
        <dbReference type="Rhea" id="RHEA-COMP:9632"/>
        <dbReference type="Rhea" id="RHEA-COMP:9633"/>
        <dbReference type="Rhea" id="RHEA-COMP:9685"/>
        <dbReference type="ChEBI" id="CHEBI:15378"/>
        <dbReference type="ChEBI" id="CHEBI:16526"/>
        <dbReference type="ChEBI" id="CHEBI:64479"/>
        <dbReference type="ChEBI" id="CHEBI:78449"/>
        <dbReference type="ChEBI" id="CHEBI:78459"/>
        <dbReference type="ChEBI" id="CHEBI:78460"/>
    </reaction>
    <physiologicalReaction direction="left-to-right" evidence="9">
        <dbReference type="Rhea" id="RHEA:41837"/>
    </physiologicalReaction>
</comment>
<dbReference type="AlphaFoldDB" id="A0A023FAI5"/>
<evidence type="ECO:0000256" key="15">
    <source>
        <dbReference type="ARBA" id="ARBA00049533"/>
    </source>
</evidence>
<sequence>MKRRVVITGLGAITPLGIDVRTSWSNLIEGTCGIQKLKSQGYEKIPCKIAALVKTGDQPEELNVLNFISKSELRTMSQASIYGLIASTEALKDAQWTPSTTVDKQRTGVCVGMGMADLATICETWDALKQGYSKISPYFVPKILPNMVAGHISMKFGFTGPNHTVSTACATGCHAIGDAFKFIQNNFADVIVCGGAEACVNPLSIAGFCRLRALSTSYNEDPQKSSRPFDKKREGFVMGEGSAILILEELHHALNRKANIYAEILGYGLSGDAAHITAPHEEGEGAFLAMSMALNDAQLEPIDITYINAHATSTPLGDAVELKAISKLFNDNIDKLAVSSTKGAHGHLLGAAGNLETLFTVKAVHTGILPPTLNLDDKCDESKYINCVPHKKQEWTSKYKVALKNSFGFGGTNACICIGQYTGK</sequence>
<evidence type="ECO:0000259" key="20">
    <source>
        <dbReference type="PROSITE" id="PS52004"/>
    </source>
</evidence>
<dbReference type="SMART" id="SM00825">
    <property type="entry name" value="PKS_KS"/>
    <property type="match status" value="1"/>
</dbReference>
<dbReference type="Gene3D" id="3.40.47.10">
    <property type="match status" value="2"/>
</dbReference>
<evidence type="ECO:0000256" key="14">
    <source>
        <dbReference type="ARBA" id="ARBA00049449"/>
    </source>
</evidence>
<dbReference type="FunFam" id="3.40.47.10:FF:000024">
    <property type="entry name" value="3-oxoacyl-[acyl-carrier-protein] synthase, mitochondrial"/>
    <property type="match status" value="1"/>
</dbReference>
<dbReference type="GO" id="GO:0004315">
    <property type="term" value="F:3-oxoacyl-[acyl-carrier-protein] synthase activity"/>
    <property type="evidence" value="ECO:0007669"/>
    <property type="project" value="UniProtKB-EC"/>
</dbReference>
<reference evidence="21" key="1">
    <citation type="journal article" date="2014" name="PLoS Negl. Trop. Dis.">
        <title>An updated insight into the Sialotranscriptome of Triatoma infestans: developmental stage and geographic variations.</title>
        <authorList>
            <person name="Schwarz A."/>
            <person name="Medrano-Mercado N."/>
            <person name="Schaub G.A."/>
            <person name="Struchiner C.J."/>
            <person name="Bargues M.D."/>
            <person name="Levy M.Z."/>
            <person name="Ribeiro J.M."/>
        </authorList>
    </citation>
    <scope>NUCLEOTIDE SEQUENCE</scope>
    <source>
        <strain evidence="21">Chile</strain>
        <tissue evidence="21">Salivary glands</tissue>
    </source>
</reference>
<dbReference type="InterPro" id="IPR016039">
    <property type="entry name" value="Thiolase-like"/>
</dbReference>
<keyword evidence="4 17" id="KW-0808">Transferase</keyword>
<feature type="active site" description="For beta-ketoacyl synthase activity" evidence="18">
    <location>
        <position position="169"/>
    </location>
</feature>
<evidence type="ECO:0000256" key="12">
    <source>
        <dbReference type="ARBA" id="ARBA00048506"/>
    </source>
</evidence>
<evidence type="ECO:0000256" key="4">
    <source>
        <dbReference type="ARBA" id="ARBA00022679"/>
    </source>
</evidence>
<keyword evidence="3 17" id="KW-0444">Lipid biosynthesis</keyword>
<evidence type="ECO:0000256" key="19">
    <source>
        <dbReference type="RuleBase" id="RU003694"/>
    </source>
</evidence>
<dbReference type="PANTHER" id="PTHR11712:SF336">
    <property type="entry name" value="3-OXOACYL-[ACYL-CARRIER-PROTEIN] SYNTHASE, MITOCHONDRIAL"/>
    <property type="match status" value="1"/>
</dbReference>
<comment type="pathway">
    <text evidence="1">Lipid metabolism; fatty acid biosynthesis.</text>
</comment>
<dbReference type="InterPro" id="IPR018201">
    <property type="entry name" value="Ketoacyl_synth_AS"/>
</dbReference>
<dbReference type="GO" id="GO:0005739">
    <property type="term" value="C:mitochondrion"/>
    <property type="evidence" value="ECO:0007669"/>
    <property type="project" value="TreeGrafter"/>
</dbReference>
<keyword evidence="7 17" id="KW-0275">Fatty acid biosynthesis</keyword>
<dbReference type="PIRSF" id="PIRSF000447">
    <property type="entry name" value="KAS_II"/>
    <property type="match status" value="1"/>
</dbReference>
<dbReference type="InterPro" id="IPR017568">
    <property type="entry name" value="3-oxoacyl-ACP_synth-2"/>
</dbReference>
<dbReference type="Pfam" id="PF00109">
    <property type="entry name" value="ketoacyl-synt"/>
    <property type="match status" value="1"/>
</dbReference>
<evidence type="ECO:0000256" key="8">
    <source>
        <dbReference type="ARBA" id="ARBA00023315"/>
    </source>
</evidence>
<comment type="catalytic activity">
    <reaction evidence="14">
        <text>butanoyl-[ACP] + malonyl-[ACP] + H(+) = 3-oxohexanoyl-[ACP] + holo-[ACP] + CO2</text>
        <dbReference type="Rhea" id="RHEA:41820"/>
        <dbReference type="Rhea" id="RHEA-COMP:9623"/>
        <dbReference type="Rhea" id="RHEA-COMP:9628"/>
        <dbReference type="Rhea" id="RHEA-COMP:9629"/>
        <dbReference type="Rhea" id="RHEA-COMP:9685"/>
        <dbReference type="ChEBI" id="CHEBI:15378"/>
        <dbReference type="ChEBI" id="CHEBI:16526"/>
        <dbReference type="ChEBI" id="CHEBI:64479"/>
        <dbReference type="ChEBI" id="CHEBI:78449"/>
        <dbReference type="ChEBI" id="CHEBI:78454"/>
        <dbReference type="ChEBI" id="CHEBI:78456"/>
    </reaction>
    <physiologicalReaction direction="left-to-right" evidence="14">
        <dbReference type="Rhea" id="RHEA:41821"/>
    </physiologicalReaction>
</comment>
<comment type="function">
    <text evidence="16">May play a role in the biosynthesis of lipoic acid as well as longer chain fatty acids required for optimal mitochondrial function.</text>
</comment>
<evidence type="ECO:0000256" key="17">
    <source>
        <dbReference type="PIRNR" id="PIRNR000447"/>
    </source>
</evidence>
<evidence type="ECO:0000256" key="16">
    <source>
        <dbReference type="ARBA" id="ARBA00054575"/>
    </source>
</evidence>
<dbReference type="GO" id="GO:0006633">
    <property type="term" value="P:fatty acid biosynthetic process"/>
    <property type="evidence" value="ECO:0007669"/>
    <property type="project" value="UniProtKB-KW"/>
</dbReference>
<evidence type="ECO:0000256" key="11">
    <source>
        <dbReference type="ARBA" id="ARBA00047578"/>
    </source>
</evidence>
<accession>A0A023FAI5</accession>
<dbReference type="PROSITE" id="PS52004">
    <property type="entry name" value="KS3_2"/>
    <property type="match status" value="1"/>
</dbReference>
<organism evidence="21">
    <name type="scientific">Triatoma infestans</name>
    <name type="common">Assassin bug</name>
    <dbReference type="NCBI Taxonomy" id="30076"/>
    <lineage>
        <taxon>Eukaryota</taxon>
        <taxon>Metazoa</taxon>
        <taxon>Ecdysozoa</taxon>
        <taxon>Arthropoda</taxon>
        <taxon>Hexapoda</taxon>
        <taxon>Insecta</taxon>
        <taxon>Pterygota</taxon>
        <taxon>Neoptera</taxon>
        <taxon>Paraneoptera</taxon>
        <taxon>Hemiptera</taxon>
        <taxon>Heteroptera</taxon>
        <taxon>Panheteroptera</taxon>
        <taxon>Cimicomorpha</taxon>
        <taxon>Reduviidae</taxon>
        <taxon>Triatominae</taxon>
        <taxon>Triatoma</taxon>
    </lineage>
</organism>
<dbReference type="NCBIfam" id="TIGR03150">
    <property type="entry name" value="fabF"/>
    <property type="match status" value="1"/>
</dbReference>
<dbReference type="NCBIfam" id="NF005589">
    <property type="entry name" value="PRK07314.1"/>
    <property type="match status" value="1"/>
</dbReference>
<comment type="similarity">
    <text evidence="2 17 19">Belongs to the thiolase-like superfamily. Beta-ketoacyl-ACP synthases family.</text>
</comment>
<keyword evidence="6" id="KW-0443">Lipid metabolism</keyword>
<dbReference type="Pfam" id="PF02801">
    <property type="entry name" value="Ketoacyl-synt_C"/>
    <property type="match status" value="1"/>
</dbReference>
<comment type="catalytic activity">
    <reaction evidence="15">
        <text>octanoyl-[ACP] + malonyl-[ACP] + H(+) = 3-oxodecanoyl-[ACP] + holo-[ACP] + CO2</text>
        <dbReference type="Rhea" id="RHEA:41852"/>
        <dbReference type="Rhea" id="RHEA-COMP:9623"/>
        <dbReference type="Rhea" id="RHEA-COMP:9636"/>
        <dbReference type="Rhea" id="RHEA-COMP:9637"/>
        <dbReference type="Rhea" id="RHEA-COMP:9685"/>
        <dbReference type="ChEBI" id="CHEBI:15378"/>
        <dbReference type="ChEBI" id="CHEBI:16526"/>
        <dbReference type="ChEBI" id="CHEBI:64479"/>
        <dbReference type="ChEBI" id="CHEBI:78449"/>
        <dbReference type="ChEBI" id="CHEBI:78463"/>
        <dbReference type="ChEBI" id="CHEBI:78464"/>
    </reaction>
    <physiologicalReaction direction="left-to-right" evidence="15">
        <dbReference type="Rhea" id="RHEA:41853"/>
    </physiologicalReaction>
</comment>
<comment type="catalytic activity">
    <reaction evidence="13">
        <text>decanoyl-[ACP] + malonyl-[ACP] + H(+) = 3-oxododecanoyl-[ACP] + holo-[ACP] + CO2</text>
        <dbReference type="Rhea" id="RHEA:41868"/>
        <dbReference type="Rhea" id="RHEA-COMP:9623"/>
        <dbReference type="Rhea" id="RHEA-COMP:9640"/>
        <dbReference type="Rhea" id="RHEA-COMP:9641"/>
        <dbReference type="Rhea" id="RHEA-COMP:9685"/>
        <dbReference type="ChEBI" id="CHEBI:15378"/>
        <dbReference type="ChEBI" id="CHEBI:16526"/>
        <dbReference type="ChEBI" id="CHEBI:64479"/>
        <dbReference type="ChEBI" id="CHEBI:78449"/>
        <dbReference type="ChEBI" id="CHEBI:78468"/>
        <dbReference type="ChEBI" id="CHEBI:78469"/>
    </reaction>
    <physiologicalReaction direction="left-to-right" evidence="13">
        <dbReference type="Rhea" id="RHEA:41869"/>
    </physiologicalReaction>
</comment>
<dbReference type="InterPro" id="IPR014030">
    <property type="entry name" value="Ketoacyl_synth_N"/>
</dbReference>
<protein>
    <recommendedName>
        <fullName evidence="17">3-oxoacyl-[acyl-carrier-protein] synthase</fullName>
    </recommendedName>
</protein>
<proteinExistence type="evidence at transcript level"/>
<dbReference type="InterPro" id="IPR020841">
    <property type="entry name" value="PKS_Beta-ketoAc_synthase_dom"/>
</dbReference>
<comment type="catalytic activity">
    <reaction evidence="10">
        <text>tetradecanoyl-[ACP] + malonyl-[ACP] + H(+) = 3-oxohexadecanoyl-[ACP] + holo-[ACP] + CO2</text>
        <dbReference type="Rhea" id="RHEA:41900"/>
        <dbReference type="Rhea" id="RHEA-COMP:9623"/>
        <dbReference type="Rhea" id="RHEA-COMP:9648"/>
        <dbReference type="Rhea" id="RHEA-COMP:9649"/>
        <dbReference type="Rhea" id="RHEA-COMP:9685"/>
        <dbReference type="ChEBI" id="CHEBI:15378"/>
        <dbReference type="ChEBI" id="CHEBI:16526"/>
        <dbReference type="ChEBI" id="CHEBI:64479"/>
        <dbReference type="ChEBI" id="CHEBI:78449"/>
        <dbReference type="ChEBI" id="CHEBI:78477"/>
        <dbReference type="ChEBI" id="CHEBI:78478"/>
    </reaction>
    <physiologicalReaction direction="left-to-right" evidence="10">
        <dbReference type="Rhea" id="RHEA:41901"/>
    </physiologicalReaction>
</comment>
<evidence type="ECO:0000256" key="2">
    <source>
        <dbReference type="ARBA" id="ARBA00008467"/>
    </source>
</evidence>
<evidence type="ECO:0000256" key="6">
    <source>
        <dbReference type="ARBA" id="ARBA00023098"/>
    </source>
</evidence>
<name>A0A023FAI5_TRIIF</name>
<evidence type="ECO:0000256" key="5">
    <source>
        <dbReference type="ARBA" id="ARBA00022832"/>
    </source>
</evidence>
<evidence type="ECO:0000256" key="9">
    <source>
        <dbReference type="ARBA" id="ARBA00047394"/>
    </source>
</evidence>
<dbReference type="FunFam" id="3.40.47.10:FF:000015">
    <property type="entry name" value="3-oxoacyl-[acyl-carrier-protein] synthase, mitochondrial"/>
    <property type="match status" value="1"/>
</dbReference>
<dbReference type="PROSITE" id="PS00606">
    <property type="entry name" value="KS3_1"/>
    <property type="match status" value="1"/>
</dbReference>
<evidence type="ECO:0000256" key="18">
    <source>
        <dbReference type="PIRSR" id="PIRSR000447-1"/>
    </source>
</evidence>
<evidence type="ECO:0000256" key="1">
    <source>
        <dbReference type="ARBA" id="ARBA00005194"/>
    </source>
</evidence>
<comment type="catalytic activity">
    <reaction evidence="11">
        <text>dodecanoyl-[ACP] + malonyl-[ACP] + H(+) = 3-oxotetradecanoyl-[ACP] + holo-[ACP] + CO2</text>
        <dbReference type="Rhea" id="RHEA:41884"/>
        <dbReference type="Rhea" id="RHEA-COMP:9623"/>
        <dbReference type="Rhea" id="RHEA-COMP:9644"/>
        <dbReference type="Rhea" id="RHEA-COMP:9645"/>
        <dbReference type="Rhea" id="RHEA-COMP:9685"/>
        <dbReference type="ChEBI" id="CHEBI:15378"/>
        <dbReference type="ChEBI" id="CHEBI:16526"/>
        <dbReference type="ChEBI" id="CHEBI:64479"/>
        <dbReference type="ChEBI" id="CHEBI:65264"/>
        <dbReference type="ChEBI" id="CHEBI:78449"/>
        <dbReference type="ChEBI" id="CHEBI:78473"/>
    </reaction>
    <physiologicalReaction direction="left-to-right" evidence="11">
        <dbReference type="Rhea" id="RHEA:41885"/>
    </physiologicalReaction>
</comment>
<evidence type="ECO:0000313" key="21">
    <source>
        <dbReference type="EMBL" id="JAC18420.1"/>
    </source>
</evidence>
<dbReference type="SUPFAM" id="SSF53901">
    <property type="entry name" value="Thiolase-like"/>
    <property type="match status" value="2"/>
</dbReference>
<keyword evidence="5" id="KW-0276">Fatty acid metabolism</keyword>
<dbReference type="InterPro" id="IPR000794">
    <property type="entry name" value="Beta-ketoacyl_synthase"/>
</dbReference>
<evidence type="ECO:0000256" key="3">
    <source>
        <dbReference type="ARBA" id="ARBA00022516"/>
    </source>
</evidence>
<evidence type="ECO:0000256" key="7">
    <source>
        <dbReference type="ARBA" id="ARBA00023160"/>
    </source>
</evidence>
<dbReference type="EMBL" id="GBBI01000292">
    <property type="protein sequence ID" value="JAC18420.1"/>
    <property type="molecule type" value="mRNA"/>
</dbReference>
<feature type="domain" description="Ketosynthase family 3 (KS3)" evidence="20">
    <location>
        <begin position="2"/>
        <end position="420"/>
    </location>
</feature>
<keyword evidence="8" id="KW-0012">Acyltransferase</keyword>
<evidence type="ECO:0000256" key="10">
    <source>
        <dbReference type="ARBA" id="ARBA00047451"/>
    </source>
</evidence>
<dbReference type="InterPro" id="IPR014031">
    <property type="entry name" value="Ketoacyl_synth_C"/>
</dbReference>
<dbReference type="CDD" id="cd00834">
    <property type="entry name" value="KAS_I_II"/>
    <property type="match status" value="1"/>
</dbReference>
<evidence type="ECO:0000256" key="13">
    <source>
        <dbReference type="ARBA" id="ARBA00049109"/>
    </source>
</evidence>
<comment type="catalytic activity">
    <reaction evidence="12">
        <text>a fatty acyl-[ACP] + malonyl-[ACP] + H(+) = a 3-oxoacyl-[ACP] + holo-[ACP] + CO2</text>
        <dbReference type="Rhea" id="RHEA:22836"/>
        <dbReference type="Rhea" id="RHEA-COMP:9623"/>
        <dbReference type="Rhea" id="RHEA-COMP:9685"/>
        <dbReference type="Rhea" id="RHEA-COMP:9916"/>
        <dbReference type="Rhea" id="RHEA-COMP:14125"/>
        <dbReference type="ChEBI" id="CHEBI:15378"/>
        <dbReference type="ChEBI" id="CHEBI:16526"/>
        <dbReference type="ChEBI" id="CHEBI:64479"/>
        <dbReference type="ChEBI" id="CHEBI:78449"/>
        <dbReference type="ChEBI" id="CHEBI:78776"/>
        <dbReference type="ChEBI" id="CHEBI:138651"/>
        <dbReference type="EC" id="2.3.1.41"/>
    </reaction>
    <physiologicalReaction direction="left-to-right" evidence="12">
        <dbReference type="Rhea" id="RHEA:22837"/>
    </physiologicalReaction>
</comment>